<evidence type="ECO:0000256" key="7">
    <source>
        <dbReference type="ARBA" id="ARBA00023239"/>
    </source>
</evidence>
<sequence length="234" mass="26429">MCGRYASTTTDKELRSIFHVDEVVGDELRPSYNIAPTQQIRAVLERAPRDEPDAAPVTQLRTLTWGLVPSWSKEAKLGRLINARSESVTERPSFRAAASKRRCLLPADGYFEWEKRDDKKIPHYLHGDGVLAMAGLYELWRDRELPEDDPNAWLWTATILTRPATDALGRIHDRCPVVLPETFQEHWLDPTLTDKDDVQALLASVPDPVLQTYEVSTAVNSPRNNGPHLLEPVA</sequence>
<geneLocation type="plasmid" evidence="10">
    <name>pr1cp1</name>
</geneLocation>
<keyword evidence="9" id="KW-0614">Plasmid</keyword>
<keyword evidence="6" id="KW-0238">DNA-binding</keyword>
<dbReference type="Gene3D" id="3.90.1680.10">
    <property type="entry name" value="SOS response associated peptidase-like"/>
    <property type="match status" value="1"/>
</dbReference>
<evidence type="ECO:0000256" key="8">
    <source>
        <dbReference type="RuleBase" id="RU364100"/>
    </source>
</evidence>
<name>A0A1B1KIS6_RHOOP</name>
<evidence type="ECO:0000256" key="2">
    <source>
        <dbReference type="ARBA" id="ARBA00022670"/>
    </source>
</evidence>
<proteinExistence type="inferred from homology"/>
<dbReference type="Pfam" id="PF02586">
    <property type="entry name" value="SRAP"/>
    <property type="match status" value="1"/>
</dbReference>
<dbReference type="GO" id="GO:0006508">
    <property type="term" value="P:proteolysis"/>
    <property type="evidence" value="ECO:0007669"/>
    <property type="project" value="UniProtKB-KW"/>
</dbReference>
<dbReference type="EMBL" id="CP009112">
    <property type="protein sequence ID" value="ANS32470.1"/>
    <property type="molecule type" value="Genomic_DNA"/>
</dbReference>
<dbReference type="PATRIC" id="fig|37919.13.peg.8307"/>
<dbReference type="GO" id="GO:0008233">
    <property type="term" value="F:peptidase activity"/>
    <property type="evidence" value="ECO:0007669"/>
    <property type="project" value="UniProtKB-KW"/>
</dbReference>
<keyword evidence="5" id="KW-0190">Covalent protein-DNA linkage</keyword>
<dbReference type="InterPro" id="IPR036590">
    <property type="entry name" value="SRAP-like"/>
</dbReference>
<evidence type="ECO:0000256" key="5">
    <source>
        <dbReference type="ARBA" id="ARBA00023124"/>
    </source>
</evidence>
<accession>A0A1B1KIS6</accession>
<dbReference type="GO" id="GO:0016829">
    <property type="term" value="F:lyase activity"/>
    <property type="evidence" value="ECO:0007669"/>
    <property type="project" value="UniProtKB-KW"/>
</dbReference>
<keyword evidence="3" id="KW-0227">DNA damage</keyword>
<evidence type="ECO:0000313" key="10">
    <source>
        <dbReference type="Proteomes" id="UP000186108"/>
    </source>
</evidence>
<dbReference type="Proteomes" id="UP000186108">
    <property type="component" value="Plasmid pR1CP1"/>
</dbReference>
<dbReference type="GO" id="GO:0003697">
    <property type="term" value="F:single-stranded DNA binding"/>
    <property type="evidence" value="ECO:0007669"/>
    <property type="project" value="InterPro"/>
</dbReference>
<keyword evidence="4 8" id="KW-0378">Hydrolase</keyword>
<protein>
    <recommendedName>
        <fullName evidence="8">Abasic site processing protein</fullName>
        <ecNumber evidence="8">3.4.-.-</ecNumber>
    </recommendedName>
</protein>
<keyword evidence="2 8" id="KW-0645">Protease</keyword>
<dbReference type="InterPro" id="IPR003738">
    <property type="entry name" value="SRAP"/>
</dbReference>
<dbReference type="GO" id="GO:0106300">
    <property type="term" value="P:protein-DNA covalent cross-linking repair"/>
    <property type="evidence" value="ECO:0007669"/>
    <property type="project" value="InterPro"/>
</dbReference>
<reference evidence="9 10" key="1">
    <citation type="submission" date="2014-07" db="EMBL/GenBank/DDBJ databases">
        <authorList>
            <person name="Zhang J.E."/>
            <person name="Yang H."/>
            <person name="Guo J."/>
            <person name="Deng Z."/>
            <person name="Luo H."/>
            <person name="Luo M."/>
            <person name="Zhao B."/>
        </authorList>
    </citation>
    <scope>NUCLEOTIDE SEQUENCE [LARGE SCALE GENOMIC DNA]</scope>
    <source>
        <strain evidence="9 10">1CP</strain>
        <plasmid evidence="10">Plasmid pr1cp1</plasmid>
    </source>
</reference>
<gene>
    <name evidence="9" type="ORF">R1CP_39435</name>
</gene>
<evidence type="ECO:0000256" key="6">
    <source>
        <dbReference type="ARBA" id="ARBA00023125"/>
    </source>
</evidence>
<comment type="similarity">
    <text evidence="1 8">Belongs to the SOS response-associated peptidase family.</text>
</comment>
<keyword evidence="7" id="KW-0456">Lyase</keyword>
<evidence type="ECO:0000313" key="9">
    <source>
        <dbReference type="EMBL" id="ANS32470.1"/>
    </source>
</evidence>
<organism evidence="9 10">
    <name type="scientific">Rhodococcus opacus</name>
    <name type="common">Nocardia opaca</name>
    <dbReference type="NCBI Taxonomy" id="37919"/>
    <lineage>
        <taxon>Bacteria</taxon>
        <taxon>Bacillati</taxon>
        <taxon>Actinomycetota</taxon>
        <taxon>Actinomycetes</taxon>
        <taxon>Mycobacteriales</taxon>
        <taxon>Nocardiaceae</taxon>
        <taxon>Rhodococcus</taxon>
    </lineage>
</organism>
<dbReference type="RefSeq" id="WP_065493907.1">
    <property type="nucleotide sequence ID" value="NZ_CP009112.1"/>
</dbReference>
<dbReference type="AlphaFoldDB" id="A0A1B1KIS6"/>
<evidence type="ECO:0000256" key="3">
    <source>
        <dbReference type="ARBA" id="ARBA00022763"/>
    </source>
</evidence>
<evidence type="ECO:0000256" key="1">
    <source>
        <dbReference type="ARBA" id="ARBA00008136"/>
    </source>
</evidence>
<dbReference type="PANTHER" id="PTHR13604:SF0">
    <property type="entry name" value="ABASIC SITE PROCESSING PROTEIN HMCES"/>
    <property type="match status" value="1"/>
</dbReference>
<evidence type="ECO:0000256" key="4">
    <source>
        <dbReference type="ARBA" id="ARBA00022801"/>
    </source>
</evidence>
<dbReference type="SUPFAM" id="SSF143081">
    <property type="entry name" value="BB1717-like"/>
    <property type="match status" value="1"/>
</dbReference>
<dbReference type="EC" id="3.4.-.-" evidence="8"/>
<dbReference type="PANTHER" id="PTHR13604">
    <property type="entry name" value="DC12-RELATED"/>
    <property type="match status" value="1"/>
</dbReference>